<dbReference type="Pfam" id="PF17990">
    <property type="entry name" value="LodA_N"/>
    <property type="match status" value="1"/>
</dbReference>
<dbReference type="RefSeq" id="WP_206706221.1">
    <property type="nucleotide sequence ID" value="NZ_CP096255.1"/>
</dbReference>
<name>A0A8T5VEM6_9BRAD</name>
<dbReference type="EMBL" id="CP096255">
    <property type="protein sequence ID" value="UPT89243.1"/>
    <property type="molecule type" value="Genomic_DNA"/>
</dbReference>
<dbReference type="Proteomes" id="UP000551709">
    <property type="component" value="Chromosome"/>
</dbReference>
<dbReference type="CDD" id="cd14731">
    <property type="entry name" value="LodA_like_1"/>
    <property type="match status" value="1"/>
</dbReference>
<dbReference type="Pfam" id="PF18417">
    <property type="entry name" value="LodA_C"/>
    <property type="match status" value="1"/>
</dbReference>
<dbReference type="InterPro" id="IPR041168">
    <property type="entry name" value="LodA_N"/>
</dbReference>
<organism evidence="4 5">
    <name type="scientific">Bradyrhizobium barranii subsp. apii</name>
    <dbReference type="NCBI Taxonomy" id="2819348"/>
    <lineage>
        <taxon>Bacteria</taxon>
        <taxon>Pseudomonadati</taxon>
        <taxon>Pseudomonadota</taxon>
        <taxon>Alphaproteobacteria</taxon>
        <taxon>Hyphomicrobiales</taxon>
        <taxon>Nitrobacteraceae</taxon>
        <taxon>Bradyrhizobium</taxon>
        <taxon>Bradyrhizobium barranii</taxon>
    </lineage>
</organism>
<feature type="compositionally biased region" description="Polar residues" evidence="1">
    <location>
        <begin position="453"/>
        <end position="464"/>
    </location>
</feature>
<proteinExistence type="predicted"/>
<feature type="domain" description="L-Lysine epsilon oxidase N-terminal" evidence="2">
    <location>
        <begin position="16"/>
        <end position="227"/>
    </location>
</feature>
<feature type="region of interest" description="Disordered" evidence="1">
    <location>
        <begin position="445"/>
        <end position="464"/>
    </location>
</feature>
<evidence type="ECO:0000313" key="4">
    <source>
        <dbReference type="EMBL" id="UPT89243.1"/>
    </source>
</evidence>
<reference evidence="4" key="1">
    <citation type="journal article" date="2017" name="Syst. Appl. Microbiol.">
        <title>Soybeans inoculated with root zone soils of Canadian native legumes harbour diverse and novel Bradyrhizobium spp. that possess agricultural potential.</title>
        <authorList>
            <person name="Bromfield E.S.P."/>
            <person name="Cloutier S."/>
            <person name="Tambong J.T."/>
            <person name="Tran Thi T.V."/>
        </authorList>
    </citation>
    <scope>NUCLEOTIDE SEQUENCE</scope>
    <source>
        <strain evidence="4">1S5</strain>
    </source>
</reference>
<protein>
    <submittedName>
        <fullName evidence="4">LodA/GoxA family CTQ-dependent oxidase</fullName>
    </submittedName>
</protein>
<evidence type="ECO:0000256" key="1">
    <source>
        <dbReference type="SAM" id="MobiDB-lite"/>
    </source>
</evidence>
<dbReference type="InterPro" id="IPR033798">
    <property type="entry name" value="LodA-like"/>
</dbReference>
<feature type="domain" description="L-lysine epsilon oxidase C-terminal" evidence="3">
    <location>
        <begin position="351"/>
        <end position="503"/>
    </location>
</feature>
<accession>A0A8T5VEM6</accession>
<dbReference type="InterPro" id="IPR041173">
    <property type="entry name" value="LodA_C"/>
</dbReference>
<evidence type="ECO:0000259" key="2">
    <source>
        <dbReference type="Pfam" id="PF17990"/>
    </source>
</evidence>
<dbReference type="AlphaFoldDB" id="A0A8T5VEM6"/>
<gene>
    <name evidence="4" type="ORF">HAP41_0000009865</name>
</gene>
<evidence type="ECO:0000313" key="5">
    <source>
        <dbReference type="Proteomes" id="UP000551709"/>
    </source>
</evidence>
<reference evidence="4" key="2">
    <citation type="submission" date="2022-04" db="EMBL/GenBank/DDBJ databases">
        <authorList>
            <person name="Bromfield E.S.P."/>
            <person name="Cloutier S."/>
        </authorList>
    </citation>
    <scope>NUCLEOTIDE SEQUENCE</scope>
    <source>
        <strain evidence="4">1S5</strain>
    </source>
</reference>
<evidence type="ECO:0000259" key="3">
    <source>
        <dbReference type="Pfam" id="PF18417"/>
    </source>
</evidence>
<sequence length="630" mass="68646">MTDSAAVDQIVRAVIYPAIGVARVGNSEYEYVVGPEVPDPPRLPAGSYRDKAGALKRQAARFRIYGVNAAGEIVRELSGEGTGAKITWHVELANAKAAWYTFQLALDIPEAASAPTTTLRNPTVADRSKLSILPGPRSVAGANAKPALFDNGAFMGRTVYLGEIFTDAAGRLLVLGGRGVSASHDGSAAKDFANNDGWFDDTSDGPVTAEVSLDGKPLDVTPAWVVVTPPNYGPRRKSVRTMWDLMRDVAVKSNSLAVPERPSFMQDILPIFQRLAGLQWVNAGFAAGFGWKGVFDLTSSEALSRLSSAAPEHAQERQTISNAFRRFDVDSWSPKPWPWMYGDAMNIPAAPTPRQNAALSDLQLFMLAQWAKGSFGADYDPHHRPPAVIEDVPVKQQGDVLTRAALEFCLADAFHPGCEMTWPMRTASMYMAPFRILHAPKGWTSPKPRGRLTSESVKTPNGPLWQQQAGGITRWMAVPWQTDTASCLGGYDKSYDPYAPTFWPARVPNEVVSQADYKIIVNPKESLDARKAAFAKRASWIEPIDNPDYLVRINNMVGEFGKLGVVEELDGPTDTDAFPRLIEVEDQHITPATVQAAAGAARVAPAATRTDQSEIVKLRRFPHGLPVQVR</sequence>